<sequence length="117" mass="12293">MLTVAKGTNAALMFFLELGALGSVAYWGFTVSPNWILKFVAGLGAPAILAVLWALFAAGGGENATYALHGIVRAVFEIAWFGSAALALYSATTLTPALIFAGIYAINAVLRLIWNQV</sequence>
<reference evidence="2 3" key="1">
    <citation type="submission" date="2019-10" db="EMBL/GenBank/DDBJ databases">
        <title>Nocardia macrotermitis sp. nov. and Nocardia aurantia sp. nov., isolated from the gut of fungus growing-termite Macrotermes natalensis.</title>
        <authorList>
            <person name="Benndorf R."/>
            <person name="Schwitalla J."/>
            <person name="Martin K."/>
            <person name="De Beer W."/>
            <person name="Kaster A.-K."/>
            <person name="Vollmers J."/>
            <person name="Poulsen M."/>
            <person name="Beemelmanns C."/>
        </authorList>
    </citation>
    <scope>NUCLEOTIDE SEQUENCE [LARGE SCALE GENOMIC DNA]</scope>
    <source>
        <strain evidence="2 3">RB56</strain>
    </source>
</reference>
<organism evidence="2 3">
    <name type="scientific">Nocardia aurantia</name>
    <dbReference type="NCBI Taxonomy" id="2585199"/>
    <lineage>
        <taxon>Bacteria</taxon>
        <taxon>Bacillati</taxon>
        <taxon>Actinomycetota</taxon>
        <taxon>Actinomycetes</taxon>
        <taxon>Mycobacteriales</taxon>
        <taxon>Nocardiaceae</taxon>
        <taxon>Nocardia</taxon>
    </lineage>
</organism>
<dbReference type="AlphaFoldDB" id="A0A7K0DWZ3"/>
<evidence type="ECO:0000313" key="2">
    <source>
        <dbReference type="EMBL" id="MQY30289.1"/>
    </source>
</evidence>
<dbReference type="RefSeq" id="WP_153347531.1">
    <property type="nucleotide sequence ID" value="NZ_WEGI01000013.1"/>
</dbReference>
<keyword evidence="1" id="KW-0812">Transmembrane</keyword>
<proteinExistence type="predicted"/>
<feature type="transmembrane region" description="Helical" evidence="1">
    <location>
        <begin position="12"/>
        <end position="29"/>
    </location>
</feature>
<name>A0A7K0DWZ3_9NOCA</name>
<dbReference type="OrthoDB" id="4337111at2"/>
<dbReference type="Proteomes" id="UP000431401">
    <property type="component" value="Unassembled WGS sequence"/>
</dbReference>
<evidence type="ECO:0000313" key="3">
    <source>
        <dbReference type="Proteomes" id="UP000431401"/>
    </source>
</evidence>
<evidence type="ECO:0008006" key="4">
    <source>
        <dbReference type="Google" id="ProtNLM"/>
    </source>
</evidence>
<keyword evidence="3" id="KW-1185">Reference proteome</keyword>
<gene>
    <name evidence="2" type="ORF">NRB56_58910</name>
</gene>
<comment type="caution">
    <text evidence="2">The sequence shown here is derived from an EMBL/GenBank/DDBJ whole genome shotgun (WGS) entry which is preliminary data.</text>
</comment>
<dbReference type="InterPro" id="IPR021214">
    <property type="entry name" value="DUF2568"/>
</dbReference>
<feature type="transmembrane region" description="Helical" evidence="1">
    <location>
        <begin position="35"/>
        <end position="58"/>
    </location>
</feature>
<evidence type="ECO:0000256" key="1">
    <source>
        <dbReference type="SAM" id="Phobius"/>
    </source>
</evidence>
<protein>
    <recommendedName>
        <fullName evidence="4">DUF2568 domain-containing protein</fullName>
    </recommendedName>
</protein>
<feature type="transmembrane region" description="Helical" evidence="1">
    <location>
        <begin position="97"/>
        <end position="114"/>
    </location>
</feature>
<dbReference type="Pfam" id="PF10823">
    <property type="entry name" value="DUF2568"/>
    <property type="match status" value="1"/>
</dbReference>
<dbReference type="EMBL" id="WEGI01000013">
    <property type="protein sequence ID" value="MQY30289.1"/>
    <property type="molecule type" value="Genomic_DNA"/>
</dbReference>
<accession>A0A7K0DWZ3</accession>
<keyword evidence="1" id="KW-1133">Transmembrane helix</keyword>
<keyword evidence="1" id="KW-0472">Membrane</keyword>
<feature type="transmembrane region" description="Helical" evidence="1">
    <location>
        <begin position="70"/>
        <end position="91"/>
    </location>
</feature>